<gene>
    <name evidence="4" type="ORF">BEP19_03065</name>
</gene>
<dbReference type="AlphaFoldDB" id="A0A419SNP1"/>
<comment type="similarity">
    <text evidence="1">Belongs to the AB hydrolase superfamily. AB hydrolase 2 family.</text>
</comment>
<dbReference type="InterPro" id="IPR003140">
    <property type="entry name" value="PLipase/COase/thioEstase"/>
</dbReference>
<organism evidence="4 5">
    <name type="scientific">Ammoniphilus oxalaticus</name>
    <dbReference type="NCBI Taxonomy" id="66863"/>
    <lineage>
        <taxon>Bacteria</taxon>
        <taxon>Bacillati</taxon>
        <taxon>Bacillota</taxon>
        <taxon>Bacilli</taxon>
        <taxon>Bacillales</taxon>
        <taxon>Paenibacillaceae</taxon>
        <taxon>Aneurinibacillus group</taxon>
        <taxon>Ammoniphilus</taxon>
    </lineage>
</organism>
<dbReference type="Pfam" id="PF02230">
    <property type="entry name" value="Abhydrolase_2"/>
    <property type="match status" value="1"/>
</dbReference>
<dbReference type="SUPFAM" id="SSF53474">
    <property type="entry name" value="alpha/beta-Hydrolases"/>
    <property type="match status" value="1"/>
</dbReference>
<dbReference type="Gene3D" id="3.40.50.1820">
    <property type="entry name" value="alpha/beta hydrolase"/>
    <property type="match status" value="1"/>
</dbReference>
<dbReference type="PANTHER" id="PTHR10655">
    <property type="entry name" value="LYSOPHOSPHOLIPASE-RELATED"/>
    <property type="match status" value="1"/>
</dbReference>
<comment type="caution">
    <text evidence="4">The sequence shown here is derived from an EMBL/GenBank/DDBJ whole genome shotgun (WGS) entry which is preliminary data.</text>
</comment>
<feature type="domain" description="Phospholipase/carboxylesterase/thioesterase" evidence="3">
    <location>
        <begin position="21"/>
        <end position="197"/>
    </location>
</feature>
<evidence type="ECO:0000256" key="1">
    <source>
        <dbReference type="ARBA" id="ARBA00006499"/>
    </source>
</evidence>
<name>A0A419SNP1_9BACL</name>
<evidence type="ECO:0000259" key="3">
    <source>
        <dbReference type="Pfam" id="PF02230"/>
    </source>
</evidence>
<dbReference type="InterPro" id="IPR029058">
    <property type="entry name" value="AB_hydrolase_fold"/>
</dbReference>
<protein>
    <recommendedName>
        <fullName evidence="3">Phospholipase/carboxylesterase/thioesterase domain-containing protein</fullName>
    </recommendedName>
</protein>
<dbReference type="Proteomes" id="UP000284219">
    <property type="component" value="Unassembled WGS sequence"/>
</dbReference>
<keyword evidence="5" id="KW-1185">Reference proteome</keyword>
<evidence type="ECO:0000313" key="5">
    <source>
        <dbReference type="Proteomes" id="UP000284219"/>
    </source>
</evidence>
<evidence type="ECO:0000313" key="4">
    <source>
        <dbReference type="EMBL" id="RKD25924.1"/>
    </source>
</evidence>
<proteinExistence type="inferred from homology"/>
<reference evidence="4 5" key="1">
    <citation type="submission" date="2016-08" db="EMBL/GenBank/DDBJ databases">
        <title>Novel Firmicute Genomes.</title>
        <authorList>
            <person name="Poppleton D.I."/>
            <person name="Gribaldo S."/>
        </authorList>
    </citation>
    <scope>NUCLEOTIDE SEQUENCE [LARGE SCALE GENOMIC DNA]</scope>
    <source>
        <strain evidence="4 5">RAOx-1</strain>
    </source>
</reference>
<dbReference type="PANTHER" id="PTHR10655:SF17">
    <property type="entry name" value="LYSOPHOSPHOLIPASE-LIKE PROTEIN 1"/>
    <property type="match status" value="1"/>
</dbReference>
<dbReference type="GO" id="GO:0016787">
    <property type="term" value="F:hydrolase activity"/>
    <property type="evidence" value="ECO:0007669"/>
    <property type="project" value="UniProtKB-KW"/>
</dbReference>
<evidence type="ECO:0000256" key="2">
    <source>
        <dbReference type="ARBA" id="ARBA00022801"/>
    </source>
</evidence>
<sequence length="215" mass="23932">MKSPLEYTVLQPANAQPDKKYPVIFVMHGRGANEHDLLPLVEELQNDFIIFGIRGDVPEGPGFAYFTNISHGNPDRASFDRCIEKLQGVIDYAAKTYPIDTNYQYLLGFSQGAILSMSLAVAMGNKIKGIVSMNGYIPTFVKEDYPAVPGENVSIYLSHGEVDHVYPLEHGLDNKQFFEGRGNKAHFSSYPVGHGITPGNRDEFVKWLYDDVAAK</sequence>
<dbReference type="InterPro" id="IPR050565">
    <property type="entry name" value="LYPA1-2/EST-like"/>
</dbReference>
<dbReference type="EMBL" id="MCHY01000006">
    <property type="protein sequence ID" value="RKD25924.1"/>
    <property type="molecule type" value="Genomic_DNA"/>
</dbReference>
<dbReference type="OrthoDB" id="9795555at2"/>
<keyword evidence="2" id="KW-0378">Hydrolase</keyword>
<dbReference type="RefSeq" id="WP_120188601.1">
    <property type="nucleotide sequence ID" value="NZ_MCHY01000006.1"/>
</dbReference>
<accession>A0A419SNP1</accession>